<dbReference type="HOGENOM" id="CLU_161228_0_0_4"/>
<name>A0A076PKA3_COMTE</name>
<dbReference type="AlphaFoldDB" id="A0A076PKA3"/>
<reference evidence="1 2" key="1">
    <citation type="journal article" date="2014" name="Genome Announc.">
        <title>Complete Genome Sequence of Polychlorinated Biphenyl Degrader Comamonas testosteroni TK102 (NBRC 109938).</title>
        <authorList>
            <person name="Fukuda K."/>
            <person name="Hosoyama A."/>
            <person name="Tsuchikane K."/>
            <person name="Ohji S."/>
            <person name="Yamazoe A."/>
            <person name="Fujita N."/>
            <person name="Shintani M."/>
            <person name="Kimbara K."/>
        </authorList>
    </citation>
    <scope>NUCLEOTIDE SEQUENCE [LARGE SCALE GENOMIC DNA]</scope>
    <source>
        <strain evidence="1">TK102</strain>
    </source>
</reference>
<dbReference type="EMBL" id="CP006704">
    <property type="protein sequence ID" value="AIJ46063.1"/>
    <property type="molecule type" value="Genomic_DNA"/>
</dbReference>
<sequence length="127" mass="13804">MPIPGTPAPFDLKLHDWLSKIEAAKPCHCQQDAHDLIMSLWAQTHLEGGAPEVLVQALLNRKLCIEDGWQGLDSDVAFTDIDANVSVRVHLHMDGSVVIQSIEEDAPQILGVLPAAPQDQLVSVRVG</sequence>
<proteinExistence type="predicted"/>
<evidence type="ECO:0000313" key="1">
    <source>
        <dbReference type="EMBL" id="AIJ46063.1"/>
    </source>
</evidence>
<dbReference type="RefSeq" id="WP_172671722.1">
    <property type="nucleotide sequence ID" value="NZ_CP006704.1"/>
</dbReference>
<dbReference type="KEGG" id="ctes:O987_09692"/>
<organism evidence="1 2">
    <name type="scientific">Comamonas testosteroni TK102</name>
    <dbReference type="NCBI Taxonomy" id="1392005"/>
    <lineage>
        <taxon>Bacteria</taxon>
        <taxon>Pseudomonadati</taxon>
        <taxon>Pseudomonadota</taxon>
        <taxon>Betaproteobacteria</taxon>
        <taxon>Burkholderiales</taxon>
        <taxon>Comamonadaceae</taxon>
        <taxon>Comamonas</taxon>
    </lineage>
</organism>
<gene>
    <name evidence="1" type="ORF">O987_09692</name>
</gene>
<evidence type="ECO:0000313" key="2">
    <source>
        <dbReference type="Proteomes" id="UP000028782"/>
    </source>
</evidence>
<protein>
    <submittedName>
        <fullName evidence="1">UDP-glucose pyrophosphorylase</fullName>
    </submittedName>
</protein>
<accession>A0A076PKA3</accession>
<dbReference type="Proteomes" id="UP000028782">
    <property type="component" value="Chromosome"/>
</dbReference>